<feature type="compositionally biased region" description="Low complexity" evidence="1">
    <location>
        <begin position="59"/>
        <end position="74"/>
    </location>
</feature>
<feature type="compositionally biased region" description="Low complexity" evidence="1">
    <location>
        <begin position="617"/>
        <end position="629"/>
    </location>
</feature>
<feature type="compositionally biased region" description="Low complexity" evidence="1">
    <location>
        <begin position="790"/>
        <end position="803"/>
    </location>
</feature>
<reference evidence="2" key="1">
    <citation type="submission" date="2023-10" db="EMBL/GenBank/DDBJ databases">
        <authorList>
            <person name="Noh H."/>
        </authorList>
    </citation>
    <scope>NUCLEOTIDE SEQUENCE</scope>
    <source>
        <strain evidence="2">DUCC4014</strain>
    </source>
</reference>
<feature type="compositionally biased region" description="Pro residues" evidence="1">
    <location>
        <begin position="883"/>
        <end position="892"/>
    </location>
</feature>
<feature type="compositionally biased region" description="Low complexity" evidence="1">
    <location>
        <begin position="321"/>
        <end position="330"/>
    </location>
</feature>
<feature type="compositionally biased region" description="Acidic residues" evidence="1">
    <location>
        <begin position="1152"/>
        <end position="1181"/>
    </location>
</feature>
<feature type="region of interest" description="Disordered" evidence="1">
    <location>
        <begin position="869"/>
        <end position="1021"/>
    </location>
</feature>
<proteinExistence type="predicted"/>
<feature type="compositionally biased region" description="Basic and acidic residues" evidence="1">
    <location>
        <begin position="582"/>
        <end position="592"/>
    </location>
</feature>
<feature type="compositionally biased region" description="Basic and acidic residues" evidence="1">
    <location>
        <begin position="645"/>
        <end position="659"/>
    </location>
</feature>
<feature type="compositionally biased region" description="Basic residues" evidence="1">
    <location>
        <begin position="38"/>
        <end position="49"/>
    </location>
</feature>
<feature type="compositionally biased region" description="Low complexity" evidence="1">
    <location>
        <begin position="570"/>
        <end position="579"/>
    </location>
</feature>
<dbReference type="AlphaFoldDB" id="A0AAF1BKC8"/>
<feature type="compositionally biased region" description="Low complexity" evidence="1">
    <location>
        <begin position="176"/>
        <end position="198"/>
    </location>
</feature>
<dbReference type="RefSeq" id="XP_062625501.1">
    <property type="nucleotide sequence ID" value="XM_062769517.1"/>
</dbReference>
<feature type="compositionally biased region" description="Low complexity" evidence="1">
    <location>
        <begin position="398"/>
        <end position="416"/>
    </location>
</feature>
<feature type="region of interest" description="Disordered" evidence="1">
    <location>
        <begin position="24"/>
        <end position="491"/>
    </location>
</feature>
<keyword evidence="3" id="KW-1185">Reference proteome</keyword>
<feature type="compositionally biased region" description="Pro residues" evidence="1">
    <location>
        <begin position="117"/>
        <end position="129"/>
    </location>
</feature>
<feature type="compositionally biased region" description="Basic and acidic residues" evidence="1">
    <location>
        <begin position="987"/>
        <end position="1003"/>
    </location>
</feature>
<sequence>MPPSPRSLSPISLSPISGLHPYQPLALELDDTPASPNQKHKHLHHHRRSAPPDLDPAFLLRTPPSPALSSSSLKGSRRRKRHTMGADLAAVADLTNKLMAVADSPTSKPRGLRSPAPRSPPPRSPPVSPHPHVNEGELAPFRPGSRAPSRAASVASSSPAVTRPRSRPPSIAGPLTTPGTPSRPPSRAASRAGSRTGSMGKAGLKRHSRTRSLAEEIADAESKLPFYDSDDPEEKNRDNSRQQYWVEAMRDGPTSPSPSKVPVARRSSVGSAAGSAASGSSRAPTRAHVRRDSVEYGGGRVSRESARHSSGSQSPAPPGSPSSRIPTRIPSLKRNDTVQSIQSMQSFKSAKGSPMHAPTPTHMPSPPSRRLSTPASPKPMAKKIGPPAPLKPTPPPTAAATTTPTIKSPAPAAAAKKNPKPKKEPSKEEKVRTPSASMSRSVIKALKPKGSLRKAALSPGGSPEPTPEKTGRQRSNSSSGTPASSGSKGSGAFATLVAASNAAMLVPSSTTSPKKVSPVSSIASLKSFASSLSHRSSKGERSSLVDSLSSEEKGNAARAPSSPTMEQKEALAPPQAHLAPPEPDHEGDHDTSSPEGSLTRSKSGRNMFSRLRTLSFTPKPATITPKATKGGSRPPSVVDVFAPSGEKKSASTSSRHEEAIGENVEPVVVIQVEPPVVFEPVQDATDTDNADDAPEPDATDFADPTTTPAIILSPPRSPASEVSSAESEFGDSDGDLLLDSDDELRTRPGEGLLSDASLDADADENDQSQSGSESPGLTWSTGDSLEIVKSDGSLGSLSSSGSDNISGEDVKLAEDDEVKVDLDQPLATDAQAPNPDTAPEVQFPVPVPFVPAIAVDAIPEDPEPDVLFPVPVPFSAKDHKSRPPTPVVPPLPSRDIEPGQFSAEPEAPASEGVWWAATQRPPTASQVGEPVGSEPVTEPQPTDPVEEEEVCKVDDEEHSRRVRSAAPSPEPSPEHYATPLPNGRPNHALEVKQEVSEPAKEPIHPALSSVTQPVPTSEPEDPAVDLYTAPLPPRQQLPPGQFVALSPCLVSAFGGTSFSHNRAAPLAGGSIAALIGLPGLGYAVPHPLGLLLSACDRCRGGNELLGSSEWCGCAQPRLGRDLAPRVVAGYHVPLHPGLQQGLATASSLLTGEYDDQEDVEEMDVDDEEEGDDDDDDDVEEE</sequence>
<feature type="compositionally biased region" description="Acidic residues" evidence="1">
    <location>
        <begin position="685"/>
        <end position="700"/>
    </location>
</feature>
<evidence type="ECO:0000313" key="3">
    <source>
        <dbReference type="Proteomes" id="UP000827549"/>
    </source>
</evidence>
<evidence type="ECO:0000313" key="2">
    <source>
        <dbReference type="EMBL" id="WOO79469.1"/>
    </source>
</evidence>
<dbReference type="EMBL" id="CP086715">
    <property type="protein sequence ID" value="WOO79469.1"/>
    <property type="molecule type" value="Genomic_DNA"/>
</dbReference>
<accession>A0AAF1BKC8</accession>
<dbReference type="GeneID" id="87806237"/>
<protein>
    <submittedName>
        <fullName evidence="2">Uncharacterized protein</fullName>
    </submittedName>
</protein>
<feature type="compositionally biased region" description="Acidic residues" evidence="1">
    <location>
        <begin position="728"/>
        <end position="742"/>
    </location>
</feature>
<feature type="region of interest" description="Disordered" evidence="1">
    <location>
        <begin position="1147"/>
        <end position="1181"/>
    </location>
</feature>
<name>A0AAF1BKC8_9TREE</name>
<evidence type="ECO:0000256" key="1">
    <source>
        <dbReference type="SAM" id="MobiDB-lite"/>
    </source>
</evidence>
<feature type="compositionally biased region" description="Low complexity" evidence="1">
    <location>
        <begin position="139"/>
        <end position="163"/>
    </location>
</feature>
<feature type="compositionally biased region" description="Basic and acidic residues" evidence="1">
    <location>
        <begin position="950"/>
        <end position="959"/>
    </location>
</feature>
<feature type="compositionally biased region" description="Low complexity" evidence="1">
    <location>
        <begin position="475"/>
        <end position="491"/>
    </location>
</feature>
<feature type="compositionally biased region" description="Polar residues" evidence="1">
    <location>
        <begin position="767"/>
        <end position="783"/>
    </location>
</feature>
<feature type="compositionally biased region" description="Low complexity" evidence="1">
    <location>
        <begin position="264"/>
        <end position="283"/>
    </location>
</feature>
<feature type="compositionally biased region" description="Polar residues" evidence="1">
    <location>
        <begin position="337"/>
        <end position="348"/>
    </location>
</feature>
<feature type="region of interest" description="Disordered" evidence="1">
    <location>
        <begin position="528"/>
        <end position="843"/>
    </location>
</feature>
<feature type="compositionally biased region" description="Basic and acidic residues" evidence="1">
    <location>
        <begin position="421"/>
        <end position="432"/>
    </location>
</feature>
<organism evidence="2 3">
    <name type="scientific">Vanrija pseudolonga</name>
    <dbReference type="NCBI Taxonomy" id="143232"/>
    <lineage>
        <taxon>Eukaryota</taxon>
        <taxon>Fungi</taxon>
        <taxon>Dikarya</taxon>
        <taxon>Basidiomycota</taxon>
        <taxon>Agaricomycotina</taxon>
        <taxon>Tremellomycetes</taxon>
        <taxon>Trichosporonales</taxon>
        <taxon>Trichosporonaceae</taxon>
        <taxon>Vanrija</taxon>
    </lineage>
</organism>
<feature type="compositionally biased region" description="Low complexity" evidence="1">
    <location>
        <begin position="718"/>
        <end position="727"/>
    </location>
</feature>
<feature type="compositionally biased region" description="Pro residues" evidence="1">
    <location>
        <begin position="386"/>
        <end position="397"/>
    </location>
</feature>
<feature type="compositionally biased region" description="Polar residues" evidence="1">
    <location>
        <begin position="593"/>
        <end position="616"/>
    </location>
</feature>
<dbReference type="Proteomes" id="UP000827549">
    <property type="component" value="Chromosome 2"/>
</dbReference>
<feature type="compositionally biased region" description="Low complexity" evidence="1">
    <location>
        <begin position="662"/>
        <end position="684"/>
    </location>
</feature>
<gene>
    <name evidence="2" type="ORF">LOC62_02G002991</name>
</gene>